<sequence length="531" mass="56705">MLNTPRSCRGMVTSPHHLASQAGLDILKAGGTAIEAAVATAAALAVVYPHMTGIGGDAFWLTLWPDGRAESIDASGAAAMKADVAFYRNAGLDRIPWRGPLAANTVAGTVSGWDMALSWSHAIQPGLPLGRILADAIYYAEQGVPVTAGAADITRAKVDELRAVPGFADQFMPAGRLPHAGDILHNPRLARTLRVLADEGLDSFYRGRIAADLAADLAALGSPLALSDLQSHRAVHQPALHARIRGADLYNVAPPTQGVASLLILSLFDRLRAAKVDSYDYMHTLVEATKLAFRYRDTHVGDPALMTVQAQDILDDAGALDRMAASIDPQRAAPWPHPSQAGDTVWLGVIDSDGLAVSMIQSLYFECGSGVVLPRTGVVWQNRGTSFGMDPDGWNGLRPGRKPFHTLNPAGARLDDGRTMVYGTMGGEGQPQTQAAVFTRYACYGVPLQRAVTAPRWLLGRTWGEESVSLKYEDRFDPELIARMQAAGHQMERMGPFTSTMGHAGALVRHEKTGLIEGATDPRSDGGVAAW</sequence>
<accession>A0A2S3W694</accession>
<dbReference type="PRINTS" id="PR01210">
    <property type="entry name" value="GGTRANSPTASE"/>
</dbReference>
<organism evidence="1 2">
    <name type="scientific">Novacetimonas maltaceti</name>
    <dbReference type="NCBI Taxonomy" id="1203393"/>
    <lineage>
        <taxon>Bacteria</taxon>
        <taxon>Pseudomonadati</taxon>
        <taxon>Pseudomonadota</taxon>
        <taxon>Alphaproteobacteria</taxon>
        <taxon>Acetobacterales</taxon>
        <taxon>Acetobacteraceae</taxon>
        <taxon>Novacetimonas</taxon>
    </lineage>
</organism>
<gene>
    <name evidence="1" type="primary">ywrD</name>
    <name evidence="1" type="ORF">KMAL_03390</name>
</gene>
<proteinExistence type="predicted"/>
<keyword evidence="2" id="KW-1185">Reference proteome</keyword>
<dbReference type="GO" id="GO:0103068">
    <property type="term" value="F:leukotriene C4 gamma-glutamyl transferase activity"/>
    <property type="evidence" value="ECO:0007669"/>
    <property type="project" value="UniProtKB-EC"/>
</dbReference>
<dbReference type="OrthoDB" id="9781342at2"/>
<dbReference type="PANTHER" id="PTHR43881">
    <property type="entry name" value="GAMMA-GLUTAMYLTRANSPEPTIDASE (AFU_ORTHOLOGUE AFUA_4G13580)"/>
    <property type="match status" value="1"/>
</dbReference>
<evidence type="ECO:0000313" key="2">
    <source>
        <dbReference type="Proteomes" id="UP000237344"/>
    </source>
</evidence>
<keyword evidence="1" id="KW-0808">Transferase</keyword>
<dbReference type="Proteomes" id="UP000237344">
    <property type="component" value="Unassembled WGS sequence"/>
</dbReference>
<dbReference type="InterPro" id="IPR043137">
    <property type="entry name" value="GGT_ssub_C"/>
</dbReference>
<keyword evidence="1" id="KW-0012">Acyltransferase</keyword>
<dbReference type="InterPro" id="IPR043138">
    <property type="entry name" value="GGT_lsub"/>
</dbReference>
<reference evidence="1 2" key="1">
    <citation type="submission" date="2018-01" db="EMBL/GenBank/DDBJ databases">
        <title>Draft Genome Sequence of Komagataeibacter maltaceti LMG 1529, a Vinegar Producing Acetic Acid Bacterium Isolated from Malt Vinegar Brewery Acetifiers.</title>
        <authorList>
            <person name="Zhang Q."/>
            <person name="Hollensteiner J."/>
            <person name="Poehlein A."/>
            <person name="Daniel R."/>
        </authorList>
    </citation>
    <scope>NUCLEOTIDE SEQUENCE [LARGE SCALE GENOMIC DNA]</scope>
    <source>
        <strain evidence="1 2">LMG 1529</strain>
    </source>
</reference>
<dbReference type="EMBL" id="POTC01000002">
    <property type="protein sequence ID" value="POF64073.1"/>
    <property type="molecule type" value="Genomic_DNA"/>
</dbReference>
<protein>
    <submittedName>
        <fullName evidence="1">Putative gamma-glutamyltransferase YwrD</fullName>
        <ecNumber evidence="1">2.3.2.2</ecNumber>
    </submittedName>
</protein>
<comment type="caution">
    <text evidence="1">The sequence shown here is derived from an EMBL/GenBank/DDBJ whole genome shotgun (WGS) entry which is preliminary data.</text>
</comment>
<dbReference type="SUPFAM" id="SSF56235">
    <property type="entry name" value="N-terminal nucleophile aminohydrolases (Ntn hydrolases)"/>
    <property type="match status" value="1"/>
</dbReference>
<name>A0A2S3W694_9PROT</name>
<dbReference type="AlphaFoldDB" id="A0A2S3W694"/>
<dbReference type="EC" id="2.3.2.2" evidence="1"/>
<dbReference type="Gene3D" id="1.10.246.130">
    <property type="match status" value="1"/>
</dbReference>
<evidence type="ECO:0000313" key="1">
    <source>
        <dbReference type="EMBL" id="POF64073.1"/>
    </source>
</evidence>
<dbReference type="Pfam" id="PF01019">
    <property type="entry name" value="G_glu_transpept"/>
    <property type="match status" value="1"/>
</dbReference>
<dbReference type="Gene3D" id="3.60.20.40">
    <property type="match status" value="1"/>
</dbReference>
<dbReference type="RefSeq" id="WP_110094024.1">
    <property type="nucleotide sequence ID" value="NZ_NKUE01000001.1"/>
</dbReference>
<dbReference type="PANTHER" id="PTHR43881:SF5">
    <property type="entry name" value="GAMMA-GLUTAMYLTRANSPEPTIDASE"/>
    <property type="match status" value="1"/>
</dbReference>
<dbReference type="InterPro" id="IPR052896">
    <property type="entry name" value="GGT-like_enzyme"/>
</dbReference>
<dbReference type="InterPro" id="IPR029055">
    <property type="entry name" value="Ntn_hydrolases_N"/>
</dbReference>